<keyword evidence="2" id="KW-1185">Reference proteome</keyword>
<sequence length="160" mass="17369">MSDMPRPSAPKVPQSQQEAQDTVFGYLQRTVDALPAGTKLDSTDFRGGGNFNCDDEPAQPGTSPVAYDYWTHAIVPPGVSADDLVEAAGKAWQSWGMRVLERDEFRKPNRFGYPADGYSLQIKGPSKPGYPPTVIVSSPCFPAEHARDGLPAPTIFTQGR</sequence>
<dbReference type="EMBL" id="MVHS01000028">
    <property type="protein sequence ID" value="ORA69812.1"/>
    <property type="molecule type" value="Genomic_DNA"/>
</dbReference>
<gene>
    <name evidence="1" type="ORF">BST26_12545</name>
</gene>
<organism evidence="1 2">
    <name type="scientific">Mycolicibacterium insubricum</name>
    <dbReference type="NCBI Taxonomy" id="444597"/>
    <lineage>
        <taxon>Bacteria</taxon>
        <taxon>Bacillati</taxon>
        <taxon>Actinomycetota</taxon>
        <taxon>Actinomycetes</taxon>
        <taxon>Mycobacteriales</taxon>
        <taxon>Mycobacteriaceae</taxon>
        <taxon>Mycolicibacterium</taxon>
    </lineage>
</organism>
<reference evidence="1 2" key="1">
    <citation type="submission" date="2016-12" db="EMBL/GenBank/DDBJ databases">
        <title>The new phylogeny of genus Mycobacterium.</title>
        <authorList>
            <person name="Tortoli E."/>
            <person name="Trovato A."/>
            <person name="Cirillo D.M."/>
        </authorList>
    </citation>
    <scope>NUCLEOTIDE SEQUENCE [LARGE SCALE GENOMIC DNA]</scope>
    <source>
        <strain evidence="1 2">DSM 45130</strain>
    </source>
</reference>
<dbReference type="Proteomes" id="UP000192801">
    <property type="component" value="Unassembled WGS sequence"/>
</dbReference>
<dbReference type="RefSeq" id="WP_083031357.1">
    <property type="nucleotide sequence ID" value="NZ_AP022618.1"/>
</dbReference>
<proteinExistence type="predicted"/>
<protein>
    <submittedName>
        <fullName evidence="1">Uncharacterized protein</fullName>
    </submittedName>
</protein>
<comment type="caution">
    <text evidence="1">The sequence shown here is derived from an EMBL/GenBank/DDBJ whole genome shotgun (WGS) entry which is preliminary data.</text>
</comment>
<dbReference type="AlphaFoldDB" id="A0A1X0DCB4"/>
<dbReference type="OrthoDB" id="4761285at2"/>
<evidence type="ECO:0000313" key="2">
    <source>
        <dbReference type="Proteomes" id="UP000192801"/>
    </source>
</evidence>
<evidence type="ECO:0000313" key="1">
    <source>
        <dbReference type="EMBL" id="ORA69812.1"/>
    </source>
</evidence>
<name>A0A1X0DCB4_9MYCO</name>
<accession>A0A1X0DCB4</accession>